<feature type="domain" description="Retrovirus-related Pol polyprotein from transposon TNT 1-94-like beta-barrel" evidence="1">
    <location>
        <begin position="32"/>
        <end position="109"/>
    </location>
</feature>
<dbReference type="InterPro" id="IPR054722">
    <property type="entry name" value="PolX-like_BBD"/>
</dbReference>
<gene>
    <name evidence="2" type="ORF">Tci_886932</name>
</gene>
<name>A0A699TYV8_TANCI</name>
<evidence type="ECO:0000313" key="2">
    <source>
        <dbReference type="EMBL" id="GFD14963.1"/>
    </source>
</evidence>
<proteinExistence type="predicted"/>
<feature type="non-terminal residue" evidence="2">
    <location>
        <position position="1"/>
    </location>
</feature>
<dbReference type="Pfam" id="PF22936">
    <property type="entry name" value="Pol_BBD"/>
    <property type="match status" value="1"/>
</dbReference>
<evidence type="ECO:0000259" key="1">
    <source>
        <dbReference type="Pfam" id="PF22936"/>
    </source>
</evidence>
<dbReference type="AlphaFoldDB" id="A0A699TYV8"/>
<accession>A0A699TYV8</accession>
<reference evidence="2" key="1">
    <citation type="journal article" date="2019" name="Sci. Rep.">
        <title>Draft genome of Tanacetum cinerariifolium, the natural source of mosquito coil.</title>
        <authorList>
            <person name="Yamashiro T."/>
            <person name="Shiraishi A."/>
            <person name="Satake H."/>
            <person name="Nakayama K."/>
        </authorList>
    </citation>
    <scope>NUCLEOTIDE SEQUENCE</scope>
</reference>
<comment type="caution">
    <text evidence="2">The sequence shown here is derived from an EMBL/GenBank/DDBJ whole genome shotgun (WGS) entry which is preliminary data.</text>
</comment>
<organism evidence="2">
    <name type="scientific">Tanacetum cinerariifolium</name>
    <name type="common">Dalmatian daisy</name>
    <name type="synonym">Chrysanthemum cinerariifolium</name>
    <dbReference type="NCBI Taxonomy" id="118510"/>
    <lineage>
        <taxon>Eukaryota</taxon>
        <taxon>Viridiplantae</taxon>
        <taxon>Streptophyta</taxon>
        <taxon>Embryophyta</taxon>
        <taxon>Tracheophyta</taxon>
        <taxon>Spermatophyta</taxon>
        <taxon>Magnoliopsida</taxon>
        <taxon>eudicotyledons</taxon>
        <taxon>Gunneridae</taxon>
        <taxon>Pentapetalae</taxon>
        <taxon>asterids</taxon>
        <taxon>campanulids</taxon>
        <taxon>Asterales</taxon>
        <taxon>Asteraceae</taxon>
        <taxon>Asteroideae</taxon>
        <taxon>Anthemideae</taxon>
        <taxon>Anthemidinae</taxon>
        <taxon>Tanacetum</taxon>
    </lineage>
</organism>
<protein>
    <submittedName>
        <fullName evidence="2">Ribonuclease H-like domain-containing protein</fullName>
    </submittedName>
</protein>
<sequence>SAHQPGILEPPPSHATTLPSAFSTMTLQDSTWNMDTGSSSHLNSNASNLLTVFNQRLFPSVHVGDGNSIPVINTGHCTIPSAHRPLHLHNVLVTLNIIKNLIFVRQFTRDNNCTIEFDAFGFSVKDFWTRHILLRCNSSGDLYLVTKSSPLPTAFVTMSSVRNKK</sequence>
<dbReference type="EMBL" id="BKCJ011283146">
    <property type="protein sequence ID" value="GFD14963.1"/>
    <property type="molecule type" value="Genomic_DNA"/>
</dbReference>